<protein>
    <submittedName>
        <fullName evidence="1">Uncharacterized protein</fullName>
    </submittedName>
</protein>
<reference evidence="1 2" key="1">
    <citation type="journal article" date="2019" name="Sci. Rep.">
        <title>Orb-weaving spider Araneus ventricosus genome elucidates the spidroin gene catalogue.</title>
        <authorList>
            <person name="Kono N."/>
            <person name="Nakamura H."/>
            <person name="Ohtoshi R."/>
            <person name="Moran D.A.P."/>
            <person name="Shinohara A."/>
            <person name="Yoshida Y."/>
            <person name="Fujiwara M."/>
            <person name="Mori M."/>
            <person name="Tomita M."/>
            <person name="Arakawa K."/>
        </authorList>
    </citation>
    <scope>NUCLEOTIDE SEQUENCE [LARGE SCALE GENOMIC DNA]</scope>
</reference>
<feature type="non-terminal residue" evidence="1">
    <location>
        <position position="11"/>
    </location>
</feature>
<name>A0A4Y2J4R5_ARAVE</name>
<dbReference type="Proteomes" id="UP000499080">
    <property type="component" value="Unassembled WGS sequence"/>
</dbReference>
<proteinExistence type="predicted"/>
<comment type="caution">
    <text evidence="1">The sequence shown here is derived from an EMBL/GenBank/DDBJ whole genome shotgun (WGS) entry which is preliminary data.</text>
</comment>
<sequence>MTEESVINVGL</sequence>
<evidence type="ECO:0000313" key="1">
    <source>
        <dbReference type="EMBL" id="GBM85223.1"/>
    </source>
</evidence>
<accession>A0A4Y2J4R5</accession>
<evidence type="ECO:0000313" key="2">
    <source>
        <dbReference type="Proteomes" id="UP000499080"/>
    </source>
</evidence>
<keyword evidence="2" id="KW-1185">Reference proteome</keyword>
<organism evidence="1 2">
    <name type="scientific">Araneus ventricosus</name>
    <name type="common">Orbweaver spider</name>
    <name type="synonym">Epeira ventricosa</name>
    <dbReference type="NCBI Taxonomy" id="182803"/>
    <lineage>
        <taxon>Eukaryota</taxon>
        <taxon>Metazoa</taxon>
        <taxon>Ecdysozoa</taxon>
        <taxon>Arthropoda</taxon>
        <taxon>Chelicerata</taxon>
        <taxon>Arachnida</taxon>
        <taxon>Araneae</taxon>
        <taxon>Araneomorphae</taxon>
        <taxon>Entelegynae</taxon>
        <taxon>Araneoidea</taxon>
        <taxon>Araneidae</taxon>
        <taxon>Araneus</taxon>
    </lineage>
</organism>
<gene>
    <name evidence="1" type="ORF">AVEN_220482_1</name>
</gene>
<dbReference type="EMBL" id="BGPR01003215">
    <property type="protein sequence ID" value="GBM85223.1"/>
    <property type="molecule type" value="Genomic_DNA"/>
</dbReference>